<dbReference type="AlphaFoldDB" id="A0A1X7ACF4"/>
<name>A0A1X7ACF4_9RHOB</name>
<proteinExistence type="predicted"/>
<dbReference type="SUPFAM" id="SSF52540">
    <property type="entry name" value="P-loop containing nucleoside triphosphate hydrolases"/>
    <property type="match status" value="1"/>
</dbReference>
<feature type="domain" description="Dynamin N-terminal" evidence="2">
    <location>
        <begin position="13"/>
        <end position="144"/>
    </location>
</feature>
<evidence type="ECO:0000313" key="4">
    <source>
        <dbReference type="Proteomes" id="UP000194012"/>
    </source>
</evidence>
<dbReference type="InterPro" id="IPR027417">
    <property type="entry name" value="P-loop_NTPase"/>
</dbReference>
<dbReference type="EMBL" id="FWFJ01000077">
    <property type="protein sequence ID" value="SLN76103.1"/>
    <property type="molecule type" value="Genomic_DNA"/>
</dbReference>
<sequence>MTQVDKASRKPCIALMGEFSAGKSTLANLLIGSDPLPVQVIATQLPPVWISHGDAPAFRVDLDGNQFAIDLDNLAEAPLDETAYIKIFCDEELLLQCDLLDMPGISDPNMSSEVWQRMISKADGVLWCSHATQAWRQSEAAVWASLPPDLYQRSLLLLTRIDKITSERDRQKLIRRVRAETEGLFLQCLPISLLQATAEQDDYDVWLKSGAEDFAKHLVDLLHSLSEDGAVGPEGQSLPEAAKPLRISGLVAPDSAPAPPPAPAPQTAAPQIMPRRVRLSPSPQDRACARDGAPGRPS</sequence>
<evidence type="ECO:0000256" key="1">
    <source>
        <dbReference type="SAM" id="MobiDB-lite"/>
    </source>
</evidence>
<keyword evidence="4" id="KW-1185">Reference proteome</keyword>
<dbReference type="Gene3D" id="3.40.50.300">
    <property type="entry name" value="P-loop containing nucleotide triphosphate hydrolases"/>
    <property type="match status" value="1"/>
</dbReference>
<dbReference type="OrthoDB" id="5477114at2"/>
<feature type="region of interest" description="Disordered" evidence="1">
    <location>
        <begin position="230"/>
        <end position="298"/>
    </location>
</feature>
<dbReference type="InterPro" id="IPR045063">
    <property type="entry name" value="Dynamin_N"/>
</dbReference>
<protein>
    <submittedName>
        <fullName evidence="3">GTPase Era</fullName>
    </submittedName>
</protein>
<reference evidence="4" key="1">
    <citation type="submission" date="2017-03" db="EMBL/GenBank/DDBJ databases">
        <authorList>
            <person name="Rodrigo-Torres L."/>
            <person name="Arahal R.D."/>
            <person name="Lucena T."/>
        </authorList>
    </citation>
    <scope>NUCLEOTIDE SEQUENCE [LARGE SCALE GENOMIC DNA]</scope>
    <source>
        <strain evidence="4">CECT 8370</strain>
    </source>
</reference>
<evidence type="ECO:0000313" key="3">
    <source>
        <dbReference type="EMBL" id="SLN76103.1"/>
    </source>
</evidence>
<accession>A0A1X7ACF4</accession>
<dbReference type="Pfam" id="PF00350">
    <property type="entry name" value="Dynamin_N"/>
    <property type="match status" value="1"/>
</dbReference>
<evidence type="ECO:0000259" key="2">
    <source>
        <dbReference type="Pfam" id="PF00350"/>
    </source>
</evidence>
<dbReference type="Proteomes" id="UP000194012">
    <property type="component" value="Unassembled WGS sequence"/>
</dbReference>
<organism evidence="3 4">
    <name type="scientific">Roseovarius gaetbuli</name>
    <dbReference type="NCBI Taxonomy" id="1356575"/>
    <lineage>
        <taxon>Bacteria</taxon>
        <taxon>Pseudomonadati</taxon>
        <taxon>Pseudomonadota</taxon>
        <taxon>Alphaproteobacteria</taxon>
        <taxon>Rhodobacterales</taxon>
        <taxon>Roseobacteraceae</taxon>
        <taxon>Roseovarius</taxon>
    </lineage>
</organism>
<gene>
    <name evidence="3" type="ORF">ROG8370_03848</name>
</gene>